<dbReference type="Proteomes" id="UP000768646">
    <property type="component" value="Unassembled WGS sequence"/>
</dbReference>
<evidence type="ECO:0000313" key="1">
    <source>
        <dbReference type="EMBL" id="KAG4306281.1"/>
    </source>
</evidence>
<accession>A0ACB7CFC0</accession>
<gene>
    <name evidence="1" type="ORF">PORY_000269</name>
</gene>
<protein>
    <submittedName>
        <fullName evidence="1">Uncharacterized protein</fullName>
    </submittedName>
</protein>
<sequence>MKIFNLSFLDIIHRSFVILLSGTTLYGAVGIGYLIYKRKEKLKVIEDQIRRGILPPTPVKTPISDDKRA</sequence>
<dbReference type="EMBL" id="JABTEG010000001">
    <property type="protein sequence ID" value="KAG4306281.1"/>
    <property type="molecule type" value="Genomic_DNA"/>
</dbReference>
<keyword evidence="2" id="KW-1185">Reference proteome</keyword>
<evidence type="ECO:0000313" key="2">
    <source>
        <dbReference type="Proteomes" id="UP000768646"/>
    </source>
</evidence>
<proteinExistence type="predicted"/>
<name>A0ACB7CFC0_9ASCO</name>
<reference evidence="1 2" key="1">
    <citation type="journal article" date="2021" name="Commun. Biol.">
        <title>Genomic insights into the host specific adaptation of the Pneumocystis genus.</title>
        <authorList>
            <person name="Cisse O.H."/>
            <person name="Ma L."/>
            <person name="Dekker J.P."/>
            <person name="Khil P.P."/>
            <person name="Youn J.-H."/>
            <person name="Brenchley J.M."/>
            <person name="Blair R."/>
            <person name="Pahar B."/>
            <person name="Chabe M."/>
            <person name="Van Rompay K.K.A."/>
            <person name="Keesler R."/>
            <person name="Sukura A."/>
            <person name="Hirsch V."/>
            <person name="Kutty G."/>
            <person name="Liu Y."/>
            <person name="Peng L."/>
            <person name="Chen J."/>
            <person name="Song J."/>
            <person name="Weissenbacher-Lang C."/>
            <person name="Xu J."/>
            <person name="Upham N.S."/>
            <person name="Stajich J.E."/>
            <person name="Cuomo C.A."/>
            <person name="Cushion M.T."/>
            <person name="Kovacs J.A."/>
        </authorList>
    </citation>
    <scope>NUCLEOTIDE SEQUENCE [LARGE SCALE GENOMIC DNA]</scope>
    <source>
        <strain evidence="1 2">RABM</strain>
    </source>
</reference>
<comment type="caution">
    <text evidence="1">The sequence shown here is derived from an EMBL/GenBank/DDBJ whole genome shotgun (WGS) entry which is preliminary data.</text>
</comment>
<organism evidence="1 2">
    <name type="scientific">Pneumocystis oryctolagi</name>
    <dbReference type="NCBI Taxonomy" id="42067"/>
    <lineage>
        <taxon>Eukaryota</taxon>
        <taxon>Fungi</taxon>
        <taxon>Dikarya</taxon>
        <taxon>Ascomycota</taxon>
        <taxon>Taphrinomycotina</taxon>
        <taxon>Pneumocystomycetes</taxon>
        <taxon>Pneumocystaceae</taxon>
        <taxon>Pneumocystis</taxon>
    </lineage>
</organism>